<dbReference type="Proteomes" id="UP001552299">
    <property type="component" value="Unassembled WGS sequence"/>
</dbReference>
<keyword evidence="3" id="KW-0805">Transcription regulation</keyword>
<keyword evidence="4" id="KW-0804">Transcription</keyword>
<evidence type="ECO:0000313" key="8">
    <source>
        <dbReference type="Proteomes" id="UP001552299"/>
    </source>
</evidence>
<feature type="region of interest" description="Disordered" evidence="6">
    <location>
        <begin position="186"/>
        <end position="205"/>
    </location>
</feature>
<reference evidence="7 8" key="1">
    <citation type="journal article" date="2024" name="Plant Biotechnol. J.">
        <title>Dendrobium thyrsiflorum genome and its molecular insights into genes involved in important horticultural traits.</title>
        <authorList>
            <person name="Chen B."/>
            <person name="Wang J.Y."/>
            <person name="Zheng P.J."/>
            <person name="Li K.L."/>
            <person name="Liang Y.M."/>
            <person name="Chen X.F."/>
            <person name="Zhang C."/>
            <person name="Zhao X."/>
            <person name="He X."/>
            <person name="Zhang G.Q."/>
            <person name="Liu Z.J."/>
            <person name="Xu Q."/>
        </authorList>
    </citation>
    <scope>NUCLEOTIDE SEQUENCE [LARGE SCALE GENOMIC DNA]</scope>
    <source>
        <strain evidence="7">GZMU011</strain>
    </source>
</reference>
<dbReference type="SUPFAM" id="SSF47459">
    <property type="entry name" value="HLH, helix-loop-helix DNA-binding domain"/>
    <property type="match status" value="1"/>
</dbReference>
<feature type="region of interest" description="Disordered" evidence="6">
    <location>
        <begin position="23"/>
        <end position="47"/>
    </location>
</feature>
<keyword evidence="5" id="KW-0539">Nucleus</keyword>
<sequence>MMILADSPAIEQNGILNLAKDRNRIRKRGGGSTAKEPSPSRWRNSNQNRIYSAKLFDAVRRVRRTDSPVKPRGRSIREAADRALAVTDGGRTRWGSAILASRSIRRKNRRIRPVSVGELRSKLVGPGRRGGKIPAVEGKVKFLGRLVPGCRKLSLPSLLQEAADYIAALQMQVRAMTSLTEKLSGFAGAPLTSRPESDSGSPIPS</sequence>
<comment type="subcellular location">
    <subcellularLocation>
        <location evidence="1">Nucleus</location>
    </subcellularLocation>
</comment>
<organism evidence="7 8">
    <name type="scientific">Dendrobium thyrsiflorum</name>
    <name type="common">Pinecone-like raceme dendrobium</name>
    <name type="synonym">Orchid</name>
    <dbReference type="NCBI Taxonomy" id="117978"/>
    <lineage>
        <taxon>Eukaryota</taxon>
        <taxon>Viridiplantae</taxon>
        <taxon>Streptophyta</taxon>
        <taxon>Embryophyta</taxon>
        <taxon>Tracheophyta</taxon>
        <taxon>Spermatophyta</taxon>
        <taxon>Magnoliopsida</taxon>
        <taxon>Liliopsida</taxon>
        <taxon>Asparagales</taxon>
        <taxon>Orchidaceae</taxon>
        <taxon>Epidendroideae</taxon>
        <taxon>Malaxideae</taxon>
        <taxon>Dendrobiinae</taxon>
        <taxon>Dendrobium</taxon>
    </lineage>
</organism>
<dbReference type="CDD" id="cd11444">
    <property type="entry name" value="bHLH_AtIBH1_like"/>
    <property type="match status" value="1"/>
</dbReference>
<comment type="caution">
    <text evidence="7">The sequence shown here is derived from an EMBL/GenBank/DDBJ whole genome shotgun (WGS) entry which is preliminary data.</text>
</comment>
<evidence type="ECO:0000256" key="1">
    <source>
        <dbReference type="ARBA" id="ARBA00004123"/>
    </source>
</evidence>
<gene>
    <name evidence="7" type="ORF">M5K25_013795</name>
</gene>
<dbReference type="AlphaFoldDB" id="A0ABD0V149"/>
<evidence type="ECO:0000256" key="4">
    <source>
        <dbReference type="ARBA" id="ARBA00023163"/>
    </source>
</evidence>
<dbReference type="GO" id="GO:0000976">
    <property type="term" value="F:transcription cis-regulatory region binding"/>
    <property type="evidence" value="ECO:0007669"/>
    <property type="project" value="UniProtKB-ARBA"/>
</dbReference>
<name>A0ABD0V149_DENTH</name>
<dbReference type="PANTHER" id="PTHR33124:SF12">
    <property type="entry name" value="TRANSCRIPTION FACTOR BHLH148"/>
    <property type="match status" value="1"/>
</dbReference>
<dbReference type="InterPro" id="IPR044660">
    <property type="entry name" value="IBH1-like"/>
</dbReference>
<evidence type="ECO:0000313" key="7">
    <source>
        <dbReference type="EMBL" id="KAL0916297.1"/>
    </source>
</evidence>
<evidence type="ECO:0000256" key="6">
    <source>
        <dbReference type="SAM" id="MobiDB-lite"/>
    </source>
</evidence>
<evidence type="ECO:0000256" key="2">
    <source>
        <dbReference type="ARBA" id="ARBA00005510"/>
    </source>
</evidence>
<keyword evidence="8" id="KW-1185">Reference proteome</keyword>
<evidence type="ECO:0000256" key="3">
    <source>
        <dbReference type="ARBA" id="ARBA00023015"/>
    </source>
</evidence>
<proteinExistence type="inferred from homology"/>
<dbReference type="GO" id="GO:0005634">
    <property type="term" value="C:nucleus"/>
    <property type="evidence" value="ECO:0007669"/>
    <property type="project" value="UniProtKB-SubCell"/>
</dbReference>
<dbReference type="EMBL" id="JANQDX010000011">
    <property type="protein sequence ID" value="KAL0916297.1"/>
    <property type="molecule type" value="Genomic_DNA"/>
</dbReference>
<comment type="similarity">
    <text evidence="2">Belongs to the bHLH protein family.</text>
</comment>
<protein>
    <submittedName>
        <fullName evidence="7">Uncharacterized protein</fullName>
    </submittedName>
</protein>
<accession>A0ABD0V149</accession>
<dbReference type="InterPro" id="IPR036638">
    <property type="entry name" value="HLH_DNA-bd_sf"/>
</dbReference>
<dbReference type="InterPro" id="IPR044549">
    <property type="entry name" value="bHLH_AtIBH1-like"/>
</dbReference>
<evidence type="ECO:0000256" key="5">
    <source>
        <dbReference type="ARBA" id="ARBA00023242"/>
    </source>
</evidence>
<dbReference type="PANTHER" id="PTHR33124">
    <property type="entry name" value="TRANSCRIPTION FACTOR IBH1-LIKE 1"/>
    <property type="match status" value="1"/>
</dbReference>